<dbReference type="Gene3D" id="3.30.420.40">
    <property type="match status" value="3"/>
</dbReference>
<dbReference type="Gene3D" id="3.90.640.10">
    <property type="entry name" value="Actin, Chain A, domain 4"/>
    <property type="match status" value="2"/>
</dbReference>
<accession>A0A8J4E5I9</accession>
<keyword evidence="2" id="KW-0472">Membrane</keyword>
<proteinExistence type="predicted"/>
<evidence type="ECO:0000313" key="3">
    <source>
        <dbReference type="EMBL" id="GIJ63115.1"/>
    </source>
</evidence>
<sequence>MTAVNAAWTRVGIDVGSATTVAVVCRTDGLWQPLTFDGQPWLRSGVYRRGTGPVLTGAQALAAAMADPAGYLPDPAGRISTAAVPLGDGTVPGVHLVGAVVRRVLDETERRCGGPLPEVVLVVPPGWGPPRRALLREAAQYAGVREPVLRPAAEAVAAHGQAIDVPVARWIVVCDLGARAAASVVRRTVTGYEVLAEIDGDAGGDRIDEVLAIQLATASTATASTATASTAPGAPPEANSTASSGVDSPTPSGASAQMPAGATPTDAWHDPTPVDEISDSNPHRTARTSRARPVAAAWAVRMTVRAAKEATASTPAVLIPAPVDSNTPGMSPGGVPQSGVPATGAMMVITSAQVQAAAAPVIDTATKLICQAVQAAEVPAETGCGLLLIGGTAAIPGTADRIQAGTGLATHALPGPALAAACAATNAGRYEPSPAPNASQPQGILANIRSTMAPTGPKPTTAVPSWSQLFAPLIPALASMLLAFHAVMSGYVENSTWAPDADRYLGINDGQLAMAAVLAVIASAAVGANYGPVLRPDQIPAGRQPPAGLPVAAGLLSGAGIGVAVAALYAGIGAAYHNGPFVLRLIQSTLVAAIPMAAIVAIAAYLIFRGAPEPEIGWGLALTVPHPPIVLATIAMAAITLAANKTYPPDFMATWQSAIFRCSGLLLGLATAYLIAERRRTQIISAIPLTVIMMLIASYNTAKTLATIWIVSLACWWIRRTWQIGAYGIPNDRRHANR</sequence>
<comment type="caution">
    <text evidence="3">The sequence shown here is derived from an EMBL/GenBank/DDBJ whole genome shotgun (WGS) entry which is preliminary data.</text>
</comment>
<dbReference type="SUPFAM" id="SSF53067">
    <property type="entry name" value="Actin-like ATPase domain"/>
    <property type="match status" value="2"/>
</dbReference>
<dbReference type="RefSeq" id="WP_204009160.1">
    <property type="nucleotide sequence ID" value="NZ_BOPG01000088.1"/>
</dbReference>
<feature type="transmembrane region" description="Helical" evidence="2">
    <location>
        <begin position="588"/>
        <end position="608"/>
    </location>
</feature>
<dbReference type="PANTHER" id="PTHR42749">
    <property type="entry name" value="CELL SHAPE-DETERMINING PROTEIN MREB"/>
    <property type="match status" value="1"/>
</dbReference>
<organism evidence="3 4">
    <name type="scientific">Virgisporangium aurantiacum</name>
    <dbReference type="NCBI Taxonomy" id="175570"/>
    <lineage>
        <taxon>Bacteria</taxon>
        <taxon>Bacillati</taxon>
        <taxon>Actinomycetota</taxon>
        <taxon>Actinomycetes</taxon>
        <taxon>Micromonosporales</taxon>
        <taxon>Micromonosporaceae</taxon>
        <taxon>Virgisporangium</taxon>
    </lineage>
</organism>
<gene>
    <name evidence="3" type="ORF">Vau01_106310</name>
</gene>
<keyword evidence="2" id="KW-0812">Transmembrane</keyword>
<dbReference type="PANTHER" id="PTHR42749:SF1">
    <property type="entry name" value="CELL SHAPE-DETERMINING PROTEIN MREB"/>
    <property type="match status" value="1"/>
</dbReference>
<evidence type="ECO:0000256" key="2">
    <source>
        <dbReference type="SAM" id="Phobius"/>
    </source>
</evidence>
<dbReference type="EMBL" id="BOPG01000088">
    <property type="protein sequence ID" value="GIJ63115.1"/>
    <property type="molecule type" value="Genomic_DNA"/>
</dbReference>
<reference evidence="3" key="1">
    <citation type="submission" date="2021-01" db="EMBL/GenBank/DDBJ databases">
        <title>Whole genome shotgun sequence of Virgisporangium aurantiacum NBRC 16421.</title>
        <authorList>
            <person name="Komaki H."/>
            <person name="Tamura T."/>
        </authorList>
    </citation>
    <scope>NUCLEOTIDE SEQUENCE</scope>
    <source>
        <strain evidence="3">NBRC 16421</strain>
    </source>
</reference>
<feature type="transmembrane region" description="Helical" evidence="2">
    <location>
        <begin position="683"/>
        <end position="702"/>
    </location>
</feature>
<feature type="transmembrane region" description="Helical" evidence="2">
    <location>
        <begin position="551"/>
        <end position="576"/>
    </location>
</feature>
<feature type="compositionally biased region" description="Polar residues" evidence="1">
    <location>
        <begin position="238"/>
        <end position="255"/>
    </location>
</feature>
<feature type="transmembrane region" description="Helical" evidence="2">
    <location>
        <begin position="620"/>
        <end position="643"/>
    </location>
</feature>
<dbReference type="Proteomes" id="UP000612585">
    <property type="component" value="Unassembled WGS sequence"/>
</dbReference>
<feature type="transmembrane region" description="Helical" evidence="2">
    <location>
        <begin position="512"/>
        <end position="530"/>
    </location>
</feature>
<evidence type="ECO:0000313" key="4">
    <source>
        <dbReference type="Proteomes" id="UP000612585"/>
    </source>
</evidence>
<dbReference type="InterPro" id="IPR043129">
    <property type="entry name" value="ATPase_NBD"/>
</dbReference>
<feature type="transmembrane region" description="Helical" evidence="2">
    <location>
        <begin position="469"/>
        <end position="492"/>
    </location>
</feature>
<feature type="transmembrane region" description="Helical" evidence="2">
    <location>
        <begin position="655"/>
        <end position="676"/>
    </location>
</feature>
<dbReference type="AlphaFoldDB" id="A0A8J4E5I9"/>
<name>A0A8J4E5I9_9ACTN</name>
<evidence type="ECO:0008006" key="5">
    <source>
        <dbReference type="Google" id="ProtNLM"/>
    </source>
</evidence>
<keyword evidence="4" id="KW-1185">Reference proteome</keyword>
<keyword evidence="2" id="KW-1133">Transmembrane helix</keyword>
<protein>
    <recommendedName>
        <fullName evidence="5">Hsp70 protein</fullName>
    </recommendedName>
</protein>
<feature type="region of interest" description="Disordered" evidence="1">
    <location>
        <begin position="223"/>
        <end position="294"/>
    </location>
</feature>
<evidence type="ECO:0000256" key="1">
    <source>
        <dbReference type="SAM" id="MobiDB-lite"/>
    </source>
</evidence>